<keyword evidence="8" id="KW-0333">Golgi apparatus</keyword>
<dbReference type="InterPro" id="IPR006689">
    <property type="entry name" value="Small_GTPase_ARF/SAR"/>
</dbReference>
<dbReference type="Gramene" id="evm.model.08.228">
    <property type="protein sequence ID" value="cds.evm.model.08.228"/>
    <property type="gene ID" value="evm.TU.08.228"/>
</dbReference>
<comment type="subcellular location">
    <subcellularLocation>
        <location evidence="1">Golgi apparatus</location>
    </subcellularLocation>
</comment>
<evidence type="ECO:0000313" key="13">
    <source>
        <dbReference type="EnsemblPlants" id="cds.evm.model.08.228"/>
    </source>
</evidence>
<evidence type="ECO:0000313" key="14">
    <source>
        <dbReference type="Proteomes" id="UP000596661"/>
    </source>
</evidence>
<evidence type="ECO:0008006" key="15">
    <source>
        <dbReference type="Google" id="ProtNLM"/>
    </source>
</evidence>
<proteinExistence type="inferred from homology"/>
<evidence type="ECO:0000256" key="8">
    <source>
        <dbReference type="ARBA" id="ARBA00023034"/>
    </source>
</evidence>
<evidence type="ECO:0000256" key="12">
    <source>
        <dbReference type="SAM" id="SignalP"/>
    </source>
</evidence>
<evidence type="ECO:0000256" key="5">
    <source>
        <dbReference type="ARBA" id="ARBA00022741"/>
    </source>
</evidence>
<evidence type="ECO:0000256" key="10">
    <source>
        <dbReference type="ARBA" id="ARBA00023288"/>
    </source>
</evidence>
<feature type="binding site" evidence="11">
    <location>
        <begin position="350"/>
        <end position="353"/>
    </location>
    <ligand>
        <name>GTP</name>
        <dbReference type="ChEBI" id="CHEBI:37565"/>
    </ligand>
</feature>
<dbReference type="InterPro" id="IPR038941">
    <property type="entry name" value="At4g14100-like"/>
</dbReference>
<dbReference type="OMA" id="KEYAVEW"/>
<dbReference type="GO" id="GO:0003924">
    <property type="term" value="F:GTPase activity"/>
    <property type="evidence" value="ECO:0007669"/>
    <property type="project" value="InterPro"/>
</dbReference>
<evidence type="ECO:0000256" key="9">
    <source>
        <dbReference type="ARBA" id="ARBA00023134"/>
    </source>
</evidence>
<feature type="binding site" evidence="11">
    <location>
        <position position="294"/>
    </location>
    <ligand>
        <name>GTP</name>
        <dbReference type="ChEBI" id="CHEBI:37565"/>
    </ligand>
</feature>
<dbReference type="Proteomes" id="UP000596661">
    <property type="component" value="Chromosome 8"/>
</dbReference>
<dbReference type="FunFam" id="3.40.50.300:FF:003500">
    <property type="entry name" value="ADP-ribosylation factor 1"/>
    <property type="match status" value="1"/>
</dbReference>
<evidence type="ECO:0000256" key="2">
    <source>
        <dbReference type="ARBA" id="ARBA00010290"/>
    </source>
</evidence>
<dbReference type="Gene3D" id="3.40.50.300">
    <property type="entry name" value="P-loop containing nucleotide triphosphate hydrolases"/>
    <property type="match status" value="1"/>
</dbReference>
<evidence type="ECO:0000256" key="4">
    <source>
        <dbReference type="ARBA" id="ARBA00022707"/>
    </source>
</evidence>
<keyword evidence="5 11" id="KW-0547">Nucleotide-binding</keyword>
<reference evidence="13" key="1">
    <citation type="submission" date="2018-11" db="EMBL/GenBank/DDBJ databases">
        <authorList>
            <person name="Grassa J C."/>
        </authorList>
    </citation>
    <scope>NUCLEOTIDE SEQUENCE [LARGE SCALE GENOMIC DNA]</scope>
</reference>
<dbReference type="GO" id="GO:0016004">
    <property type="term" value="F:phospholipase activator activity"/>
    <property type="evidence" value="ECO:0007669"/>
    <property type="project" value="UniProtKB-ARBA"/>
</dbReference>
<keyword evidence="9 11" id="KW-0342">GTP-binding</keyword>
<dbReference type="Pfam" id="PF00025">
    <property type="entry name" value="Arf"/>
    <property type="match status" value="1"/>
</dbReference>
<dbReference type="SUPFAM" id="SSF52540">
    <property type="entry name" value="P-loop containing nucleoside triphosphate hydrolases"/>
    <property type="match status" value="1"/>
</dbReference>
<keyword evidence="10" id="KW-0449">Lipoprotein</keyword>
<dbReference type="PANTHER" id="PTHR33880:SF12">
    <property type="entry name" value="TRANSFERRING GLYCOSYL GROUPS, PUTATIVE-RELATED"/>
    <property type="match status" value="1"/>
</dbReference>
<sequence length="406" mass="46030">MMKNIKLLKWILTLTTIIQSSSSSDIPTPLPAPWPEQFHAVVVMNLSESQQVHVTDLWYDWGKGRNVNIHQKQLAEKEYAVEWNNGTSFYYSLNHNPPYCNITTFEVGITRPDFLQTDAEYSGTQMVEGFLCHVWKKADFIVYYEDVITHRPVRFDFVDGLTKSSFSQGEEQGSAFEIRDLKAVPASSFDLVSHSCVESSLIFYNFKKWVYCSVGCSLRFLAIKKLGSSSSVSTMPGKPPFFIGYRWGKLSPPFQVSILSLCLDLSMCKFCAIGFNVETVQYNNIKFQVWDLGGQTSIRPYWRCYFPNTQAIIYVVDSSDTDRLVIAKEEFHAILEEEELRGAVVLIFANKQDLPGALDDAAITEALELHKIKNRQWSIFKTSAIKGEGLFEGLDWLSNTLKSGGG</sequence>
<dbReference type="PROSITE" id="PS51417">
    <property type="entry name" value="ARF"/>
    <property type="match status" value="1"/>
</dbReference>
<dbReference type="GO" id="GO:0016192">
    <property type="term" value="P:vesicle-mediated transport"/>
    <property type="evidence" value="ECO:0007669"/>
    <property type="project" value="UniProtKB-KW"/>
</dbReference>
<organism evidence="13 14">
    <name type="scientific">Cannabis sativa</name>
    <name type="common">Hemp</name>
    <name type="synonym">Marijuana</name>
    <dbReference type="NCBI Taxonomy" id="3483"/>
    <lineage>
        <taxon>Eukaryota</taxon>
        <taxon>Viridiplantae</taxon>
        <taxon>Streptophyta</taxon>
        <taxon>Embryophyta</taxon>
        <taxon>Tracheophyta</taxon>
        <taxon>Spermatophyta</taxon>
        <taxon>Magnoliopsida</taxon>
        <taxon>eudicotyledons</taxon>
        <taxon>Gunneridae</taxon>
        <taxon>Pentapetalae</taxon>
        <taxon>rosids</taxon>
        <taxon>fabids</taxon>
        <taxon>Rosales</taxon>
        <taxon>Cannabaceae</taxon>
        <taxon>Cannabis</taxon>
    </lineage>
</organism>
<reference evidence="13" key="2">
    <citation type="submission" date="2021-03" db="UniProtKB">
        <authorList>
            <consortium name="EnsemblPlants"/>
        </authorList>
    </citation>
    <scope>IDENTIFICATION</scope>
</reference>
<comment type="similarity">
    <text evidence="2">Belongs to the small GTPase superfamily. Arf family.</text>
</comment>
<keyword evidence="7" id="KW-0653">Protein transport</keyword>
<name>A0A803QAK7_CANSA</name>
<keyword evidence="4" id="KW-0519">Myristate</keyword>
<keyword evidence="12" id="KW-0732">Signal</keyword>
<evidence type="ECO:0000256" key="6">
    <source>
        <dbReference type="ARBA" id="ARBA00022892"/>
    </source>
</evidence>
<dbReference type="PRINTS" id="PR00328">
    <property type="entry name" value="SAR1GTPBP"/>
</dbReference>
<dbReference type="AlphaFoldDB" id="A0A803QAK7"/>
<evidence type="ECO:0000256" key="11">
    <source>
        <dbReference type="PIRSR" id="PIRSR606689-1"/>
    </source>
</evidence>
<dbReference type="GO" id="GO:0015031">
    <property type="term" value="P:protein transport"/>
    <property type="evidence" value="ECO:0007669"/>
    <property type="project" value="UniProtKB-KW"/>
</dbReference>
<dbReference type="GO" id="GO:0005525">
    <property type="term" value="F:GTP binding"/>
    <property type="evidence" value="ECO:0007669"/>
    <property type="project" value="UniProtKB-KW"/>
</dbReference>
<feature type="signal peptide" evidence="12">
    <location>
        <begin position="1"/>
        <end position="23"/>
    </location>
</feature>
<dbReference type="SMART" id="SM00177">
    <property type="entry name" value="ARF"/>
    <property type="match status" value="1"/>
</dbReference>
<dbReference type="InterPro" id="IPR027417">
    <property type="entry name" value="P-loop_NTPase"/>
</dbReference>
<feature type="chain" id="PRO_5031007329" description="ADP-ribosylation factor 1" evidence="12">
    <location>
        <begin position="24"/>
        <end position="406"/>
    </location>
</feature>
<dbReference type="SMART" id="SM00178">
    <property type="entry name" value="SAR"/>
    <property type="match status" value="1"/>
</dbReference>
<dbReference type="PANTHER" id="PTHR33880">
    <property type="entry name" value="EXPRESSED PROTEIN"/>
    <property type="match status" value="1"/>
</dbReference>
<dbReference type="EMBL" id="UZAU01000681">
    <property type="status" value="NOT_ANNOTATED_CDS"/>
    <property type="molecule type" value="Genomic_DNA"/>
</dbReference>
<protein>
    <recommendedName>
        <fullName evidence="15">ADP-ribosylation factor 1</fullName>
    </recommendedName>
</protein>
<accession>A0A803QAK7</accession>
<dbReference type="EnsemblPlants" id="evm.model.08.228">
    <property type="protein sequence ID" value="cds.evm.model.08.228"/>
    <property type="gene ID" value="evm.TU.08.228"/>
</dbReference>
<keyword evidence="6" id="KW-0931">ER-Golgi transport</keyword>
<dbReference type="GO" id="GO:0005794">
    <property type="term" value="C:Golgi apparatus"/>
    <property type="evidence" value="ECO:0007669"/>
    <property type="project" value="UniProtKB-SubCell"/>
</dbReference>
<evidence type="ECO:0000256" key="7">
    <source>
        <dbReference type="ARBA" id="ARBA00022927"/>
    </source>
</evidence>
<keyword evidence="14" id="KW-1185">Reference proteome</keyword>
<keyword evidence="3" id="KW-0813">Transport</keyword>
<evidence type="ECO:0000256" key="3">
    <source>
        <dbReference type="ARBA" id="ARBA00022448"/>
    </source>
</evidence>
<evidence type="ECO:0000256" key="1">
    <source>
        <dbReference type="ARBA" id="ARBA00004555"/>
    </source>
</evidence>